<keyword evidence="4" id="KW-0808">Transferase</keyword>
<name>A0A9P3UJ99_LYOSH</name>
<evidence type="ECO:0000256" key="4">
    <source>
        <dbReference type="ARBA" id="ARBA00022679"/>
    </source>
</evidence>
<dbReference type="InterPro" id="IPR029063">
    <property type="entry name" value="SAM-dependent_MTases_sf"/>
</dbReference>
<dbReference type="GO" id="GO:0003676">
    <property type="term" value="F:nucleic acid binding"/>
    <property type="evidence" value="ECO:0007669"/>
    <property type="project" value="InterPro"/>
</dbReference>
<dbReference type="GO" id="GO:0005737">
    <property type="term" value="C:cytoplasm"/>
    <property type="evidence" value="ECO:0007669"/>
    <property type="project" value="UniProtKB-SubCell"/>
</dbReference>
<comment type="caution">
    <text evidence="5">The sequence shown here is derived from an EMBL/GenBank/DDBJ whole genome shotgun (WGS) entry which is preliminary data.</text>
</comment>
<evidence type="ECO:0000313" key="6">
    <source>
        <dbReference type="Proteomes" id="UP001063166"/>
    </source>
</evidence>
<protein>
    <submittedName>
        <fullName evidence="5">Probable N6-adenine methyltransferase</fullName>
    </submittedName>
</protein>
<organism evidence="5 6">
    <name type="scientific">Lyophyllum shimeji</name>
    <name type="common">Hon-shimeji</name>
    <name type="synonym">Tricholoma shimeji</name>
    <dbReference type="NCBI Taxonomy" id="47721"/>
    <lineage>
        <taxon>Eukaryota</taxon>
        <taxon>Fungi</taxon>
        <taxon>Dikarya</taxon>
        <taxon>Basidiomycota</taxon>
        <taxon>Agaricomycotina</taxon>
        <taxon>Agaricomycetes</taxon>
        <taxon>Agaricomycetidae</taxon>
        <taxon>Agaricales</taxon>
        <taxon>Tricholomatineae</taxon>
        <taxon>Lyophyllaceae</taxon>
        <taxon>Lyophyllum</taxon>
    </lineage>
</organism>
<dbReference type="InterPro" id="IPR019369">
    <property type="entry name" value="Efm5/EEF1AKMT1"/>
</dbReference>
<dbReference type="EMBL" id="BRPK01000003">
    <property type="protein sequence ID" value="GLB36729.1"/>
    <property type="molecule type" value="Genomic_DNA"/>
</dbReference>
<dbReference type="PROSITE" id="PS00092">
    <property type="entry name" value="N6_MTASE"/>
    <property type="match status" value="1"/>
</dbReference>
<sequence length="271" mass="30227">MMNVPATMLHISESPRSSCTFSSFSGSPPRLSADTLALLDSFYSSKAEEEQRFNDLAEKAASRVASLALNGHIEEPDPPMMSVDEYRLAFGEDWQLSQFWYSTEFATRLAKSVRALCTPTSKVAFMCCPTGFVAFQHTNPLDGARLLEFDDRFRVLAPSKVIRYDLDEPDVFPEDLRGGVDVVIVDPPFLNETTNAKLIQTISQILHPQRGKLVLITSNSIEDVLRRLYEKPPLGPLRLTSLDPEHGGLANEFCCWGSWEGAEDFGKSITE</sequence>
<dbReference type="PANTHER" id="PTHR13200">
    <property type="entry name" value="EEF1A LYSINE METHYLTRANSFERASE 1"/>
    <property type="match status" value="1"/>
</dbReference>
<dbReference type="InterPro" id="IPR002052">
    <property type="entry name" value="DNA_methylase_N6_adenine_CS"/>
</dbReference>
<dbReference type="AlphaFoldDB" id="A0A9P3UJ99"/>
<dbReference type="InterPro" id="IPR041370">
    <property type="entry name" value="Mlase_EEF1AKMT1/ZCCHC4"/>
</dbReference>
<evidence type="ECO:0000256" key="1">
    <source>
        <dbReference type="ARBA" id="ARBA00004496"/>
    </source>
</evidence>
<gene>
    <name evidence="5" type="primary">EFM5</name>
    <name evidence="5" type="ORF">LshimejAT787_0310160</name>
</gene>
<dbReference type="GO" id="GO:0032259">
    <property type="term" value="P:methylation"/>
    <property type="evidence" value="ECO:0007669"/>
    <property type="project" value="UniProtKB-KW"/>
</dbReference>
<dbReference type="GO" id="GO:0016279">
    <property type="term" value="F:protein-lysine N-methyltransferase activity"/>
    <property type="evidence" value="ECO:0007669"/>
    <property type="project" value="InterPro"/>
</dbReference>
<dbReference type="SUPFAM" id="SSF53335">
    <property type="entry name" value="S-adenosyl-L-methionine-dependent methyltransferases"/>
    <property type="match status" value="1"/>
</dbReference>
<evidence type="ECO:0000256" key="3">
    <source>
        <dbReference type="ARBA" id="ARBA00022603"/>
    </source>
</evidence>
<reference evidence="5" key="1">
    <citation type="submission" date="2022-07" db="EMBL/GenBank/DDBJ databases">
        <title>The genome of Lyophyllum shimeji provides insight into the initial evolution of ectomycorrhizal fungal genome.</title>
        <authorList>
            <person name="Kobayashi Y."/>
            <person name="Shibata T."/>
            <person name="Hirakawa H."/>
            <person name="Shigenobu S."/>
            <person name="Nishiyama T."/>
            <person name="Yamada A."/>
            <person name="Hasebe M."/>
            <person name="Kawaguchi M."/>
        </authorList>
    </citation>
    <scope>NUCLEOTIDE SEQUENCE</scope>
    <source>
        <strain evidence="5">AT787</strain>
    </source>
</reference>
<proteinExistence type="predicted"/>
<keyword evidence="6" id="KW-1185">Reference proteome</keyword>
<accession>A0A9P3UJ99</accession>
<keyword evidence="3 5" id="KW-0489">Methyltransferase</keyword>
<dbReference type="Pfam" id="PF10237">
    <property type="entry name" value="N6-adenineMlase"/>
    <property type="match status" value="1"/>
</dbReference>
<comment type="subcellular location">
    <subcellularLocation>
        <location evidence="1">Cytoplasm</location>
    </subcellularLocation>
</comment>
<evidence type="ECO:0000256" key="2">
    <source>
        <dbReference type="ARBA" id="ARBA00022490"/>
    </source>
</evidence>
<dbReference type="Proteomes" id="UP001063166">
    <property type="component" value="Unassembled WGS sequence"/>
</dbReference>
<keyword evidence="2" id="KW-0963">Cytoplasm</keyword>
<dbReference type="OrthoDB" id="206354at2759"/>
<dbReference type="PANTHER" id="PTHR13200:SF0">
    <property type="entry name" value="EEF1A LYSINE METHYLTRANSFERASE 1"/>
    <property type="match status" value="1"/>
</dbReference>
<evidence type="ECO:0000313" key="5">
    <source>
        <dbReference type="EMBL" id="GLB36729.1"/>
    </source>
</evidence>